<name>A0A8K0PGP0_9PEZI</name>
<protein>
    <recommendedName>
        <fullName evidence="6">Ubiquitin-like protease family profile domain-containing protein</fullName>
    </recommendedName>
</protein>
<dbReference type="PROSITE" id="PS50600">
    <property type="entry name" value="ULP_PROTEASE"/>
    <property type="match status" value="1"/>
</dbReference>
<dbReference type="PANTHER" id="PTHR12606">
    <property type="entry name" value="SENTRIN/SUMO-SPECIFIC PROTEASE"/>
    <property type="match status" value="1"/>
</dbReference>
<dbReference type="GO" id="GO:0006508">
    <property type="term" value="P:proteolysis"/>
    <property type="evidence" value="ECO:0007669"/>
    <property type="project" value="UniProtKB-KW"/>
</dbReference>
<evidence type="ECO:0000256" key="1">
    <source>
        <dbReference type="ARBA" id="ARBA00005234"/>
    </source>
</evidence>
<dbReference type="InterPro" id="IPR003653">
    <property type="entry name" value="Peptidase_C48_C"/>
</dbReference>
<keyword evidence="3" id="KW-0378">Hydrolase</keyword>
<evidence type="ECO:0000313" key="7">
    <source>
        <dbReference type="EMBL" id="KAG8627737.1"/>
    </source>
</evidence>
<dbReference type="GO" id="GO:0005634">
    <property type="term" value="C:nucleus"/>
    <property type="evidence" value="ECO:0007669"/>
    <property type="project" value="TreeGrafter"/>
</dbReference>
<accession>A0A8K0PGP0</accession>
<evidence type="ECO:0000256" key="2">
    <source>
        <dbReference type="ARBA" id="ARBA00022670"/>
    </source>
</evidence>
<feature type="domain" description="Ubiquitin-like protease family profile" evidence="6">
    <location>
        <begin position="364"/>
        <end position="543"/>
    </location>
</feature>
<evidence type="ECO:0000313" key="8">
    <source>
        <dbReference type="Proteomes" id="UP000809789"/>
    </source>
</evidence>
<evidence type="ECO:0000256" key="5">
    <source>
        <dbReference type="SAM" id="MobiDB-lite"/>
    </source>
</evidence>
<sequence>MWGLKGSAQFVTKALTTPFSLLSRATSIGRKAIAFRLRVIRDNLQLAQRPRLVTLETYQTNVSTGSKRSRTALDDSPQPSKRQTPSPPSTPEVASPTSSIFSFDTVSTCRWGGQSDGFGLFRDKNRLYPAPRRKRSPARDNAERERRAQRRKKKNTIRRERAGLPAEPVFQPDERQKMEIRKLEEVMAKDLGLGKEWLELDEKMEEERKADERDEEKIDEEIRARKEKKNEKRRSLLEGGKEKTEAQVAEKLKLRKLKAQKKKKLAALWREEKKAQEELEFMQAKEEYLKEFDDVHRGLTGFSIEETTVGGWRYDIYGKVLPPVKKVERKKFIANLSSDWDDKVTTALAHRSDGKVVAKTIEGVDISRRDLGTIIDTRRPDKMPWLNDEIVNGFYANLCARANEQAGYVKGPNNVPRFTAYSSAWLTSATSKGVNSIQGWSRRKGIKGEKLLRCERIFLPCNNGVHWTLLAISGTKKTIEYLDSMSKHGWTNKHMVNLAKAWLKMELGNKYKEDEWKVLEVKTSIQNNSDDCGVFTCFNGWALAKGFDDPSAEFSASDMKLARRVLIAVILNGGFTGDFDL</sequence>
<dbReference type="AlphaFoldDB" id="A0A8K0PGP0"/>
<evidence type="ECO:0000256" key="4">
    <source>
        <dbReference type="ARBA" id="ARBA00022807"/>
    </source>
</evidence>
<feature type="region of interest" description="Disordered" evidence="5">
    <location>
        <begin position="59"/>
        <end position="98"/>
    </location>
</feature>
<keyword evidence="4" id="KW-0788">Thiol protease</keyword>
<dbReference type="EMBL" id="JAESVG020000004">
    <property type="protein sequence ID" value="KAG8627737.1"/>
    <property type="molecule type" value="Genomic_DNA"/>
</dbReference>
<dbReference type="GO" id="GO:0016926">
    <property type="term" value="P:protein desumoylation"/>
    <property type="evidence" value="ECO:0007669"/>
    <property type="project" value="TreeGrafter"/>
</dbReference>
<dbReference type="SUPFAM" id="SSF54001">
    <property type="entry name" value="Cysteine proteinases"/>
    <property type="match status" value="1"/>
</dbReference>
<comment type="caution">
    <text evidence="7">The sequence shown here is derived from an EMBL/GenBank/DDBJ whole genome shotgun (WGS) entry which is preliminary data.</text>
</comment>
<proteinExistence type="inferred from homology"/>
<gene>
    <name evidence="7" type="ORF">KVT40_003610</name>
</gene>
<keyword evidence="2" id="KW-0645">Protease</keyword>
<dbReference type="GO" id="GO:0016929">
    <property type="term" value="F:deSUMOylase activity"/>
    <property type="evidence" value="ECO:0007669"/>
    <property type="project" value="TreeGrafter"/>
</dbReference>
<dbReference type="Proteomes" id="UP000809789">
    <property type="component" value="Unassembled WGS sequence"/>
</dbReference>
<feature type="compositionally biased region" description="Basic and acidic residues" evidence="5">
    <location>
        <begin position="137"/>
        <end position="146"/>
    </location>
</feature>
<feature type="region of interest" description="Disordered" evidence="5">
    <location>
        <begin position="122"/>
        <end position="162"/>
    </location>
</feature>
<dbReference type="InterPro" id="IPR038765">
    <property type="entry name" value="Papain-like_cys_pep_sf"/>
</dbReference>
<feature type="compositionally biased region" description="Basic residues" evidence="5">
    <location>
        <begin position="147"/>
        <end position="156"/>
    </location>
</feature>
<evidence type="ECO:0000259" key="6">
    <source>
        <dbReference type="PROSITE" id="PS50600"/>
    </source>
</evidence>
<dbReference type="OrthoDB" id="1939479at2759"/>
<evidence type="ECO:0000256" key="3">
    <source>
        <dbReference type="ARBA" id="ARBA00022801"/>
    </source>
</evidence>
<dbReference type="Pfam" id="PF02902">
    <property type="entry name" value="Peptidase_C48"/>
    <property type="match status" value="1"/>
</dbReference>
<reference evidence="7" key="1">
    <citation type="submission" date="2021-07" db="EMBL/GenBank/DDBJ databases">
        <title>Elsinoe batatas strain:CRI-CJ2 Genome sequencing and assembly.</title>
        <authorList>
            <person name="Huang L."/>
        </authorList>
    </citation>
    <scope>NUCLEOTIDE SEQUENCE</scope>
    <source>
        <strain evidence="7">CRI-CJ2</strain>
    </source>
</reference>
<dbReference type="PANTHER" id="PTHR12606:SF141">
    <property type="entry name" value="GH15225P-RELATED"/>
    <property type="match status" value="1"/>
</dbReference>
<dbReference type="Gene3D" id="3.40.395.10">
    <property type="entry name" value="Adenoviral Proteinase, Chain A"/>
    <property type="match status" value="1"/>
</dbReference>
<keyword evidence="8" id="KW-1185">Reference proteome</keyword>
<organism evidence="7 8">
    <name type="scientific">Elsinoe batatas</name>
    <dbReference type="NCBI Taxonomy" id="2601811"/>
    <lineage>
        <taxon>Eukaryota</taxon>
        <taxon>Fungi</taxon>
        <taxon>Dikarya</taxon>
        <taxon>Ascomycota</taxon>
        <taxon>Pezizomycotina</taxon>
        <taxon>Dothideomycetes</taxon>
        <taxon>Dothideomycetidae</taxon>
        <taxon>Myriangiales</taxon>
        <taxon>Elsinoaceae</taxon>
        <taxon>Elsinoe</taxon>
    </lineage>
</organism>
<comment type="similarity">
    <text evidence="1">Belongs to the peptidase C48 family.</text>
</comment>